<dbReference type="GO" id="GO:0004806">
    <property type="term" value="F:triacylglycerol lipase activity"/>
    <property type="evidence" value="ECO:0007669"/>
    <property type="project" value="InterPro"/>
</dbReference>
<dbReference type="Pfam" id="PF03583">
    <property type="entry name" value="LIP"/>
    <property type="match status" value="1"/>
</dbReference>
<dbReference type="KEGG" id="mlv:CVS47_02282"/>
<dbReference type="PANTHER" id="PTHR34853:SF1">
    <property type="entry name" value="LIPASE 5"/>
    <property type="match status" value="1"/>
</dbReference>
<accession>A0A3S9WC80</accession>
<dbReference type="EMBL" id="CP031423">
    <property type="protein sequence ID" value="AZS37641.1"/>
    <property type="molecule type" value="Genomic_DNA"/>
</dbReference>
<organism evidence="1 2">
    <name type="scientific">Microbacterium lemovicicum</name>
    <dbReference type="NCBI Taxonomy" id="1072463"/>
    <lineage>
        <taxon>Bacteria</taxon>
        <taxon>Bacillati</taxon>
        <taxon>Actinomycetota</taxon>
        <taxon>Actinomycetes</taxon>
        <taxon>Micrococcales</taxon>
        <taxon>Microbacteriaceae</taxon>
        <taxon>Microbacterium</taxon>
    </lineage>
</organism>
<evidence type="ECO:0000313" key="2">
    <source>
        <dbReference type="Proteomes" id="UP000276888"/>
    </source>
</evidence>
<sequence>MFVRVYRRSLLAGVVVVALLGGLLALNEGRIVGDLEERGGITAFYDIPSGALTGPTGSIVKSEPLLGVPMDTRAWRIMYRSTDVNGAPVVATGVVVTPRGSAPAGGRTVASWGHPTTGSATACAPSLGTDPYLGIEGMRVLLDRGYTVVATDYTGMGAIGPDSYLIGVTEGHNVLDAVRAARAIPEAEAGSDVILWGHSQGGQAVLFAAELAAAYSPDLTVKAVATAAPAADLSALMKTHLNDISGVTIGSYAFTAFSEVYADRGADLSGILTTAAVAIQPQMNELCLLTHIDQLHTIAAPVVGSFVTTDPTTTEPWATLLKENSAGSASFAAPLLVVQGLKDELVRPADTEGYVALARSLGIDVTYRTVAAATHGTIAYLGLADLVAFLDRVGV</sequence>
<name>A0A3S9WC80_9MICO</name>
<protein>
    <submittedName>
        <fullName evidence="1">Putative inactive lipase</fullName>
    </submittedName>
</protein>
<proteinExistence type="predicted"/>
<evidence type="ECO:0000313" key="1">
    <source>
        <dbReference type="EMBL" id="AZS37641.1"/>
    </source>
</evidence>
<dbReference type="Proteomes" id="UP000276888">
    <property type="component" value="Chromosome"/>
</dbReference>
<keyword evidence="2" id="KW-1185">Reference proteome</keyword>
<dbReference type="GO" id="GO:0016042">
    <property type="term" value="P:lipid catabolic process"/>
    <property type="evidence" value="ECO:0007669"/>
    <property type="project" value="InterPro"/>
</dbReference>
<dbReference type="SUPFAM" id="SSF53474">
    <property type="entry name" value="alpha/beta-Hydrolases"/>
    <property type="match status" value="1"/>
</dbReference>
<reference evidence="1 2" key="1">
    <citation type="submission" date="2018-08" db="EMBL/GenBank/DDBJ databases">
        <title>Microbacterium lemovicicum sp. nov., a bacterium isolated from a natural uranium-rich soil.</title>
        <authorList>
            <person name="ORTET P."/>
        </authorList>
    </citation>
    <scope>NUCLEOTIDE SEQUENCE [LARGE SCALE GENOMIC DNA]</scope>
    <source>
        <strain evidence="1 2">Viu22</strain>
    </source>
</reference>
<dbReference type="PIRSF" id="PIRSF029171">
    <property type="entry name" value="Esterase_LipA"/>
    <property type="match status" value="1"/>
</dbReference>
<dbReference type="AlphaFoldDB" id="A0A3S9WC80"/>
<dbReference type="PANTHER" id="PTHR34853">
    <property type="match status" value="1"/>
</dbReference>
<dbReference type="InterPro" id="IPR029058">
    <property type="entry name" value="AB_hydrolase_fold"/>
</dbReference>
<dbReference type="Gene3D" id="3.40.50.1820">
    <property type="entry name" value="alpha/beta hydrolase"/>
    <property type="match status" value="2"/>
</dbReference>
<gene>
    <name evidence="1" type="ORF">CVS47_02282</name>
</gene>
<dbReference type="InterPro" id="IPR005152">
    <property type="entry name" value="Lipase_secreted"/>
</dbReference>